<dbReference type="GO" id="GO:0016567">
    <property type="term" value="P:protein ubiquitination"/>
    <property type="evidence" value="ECO:0007669"/>
    <property type="project" value="TreeGrafter"/>
</dbReference>
<feature type="region of interest" description="Disordered" evidence="5">
    <location>
        <begin position="526"/>
        <end position="586"/>
    </location>
</feature>
<feature type="compositionally biased region" description="Gly residues" evidence="5">
    <location>
        <begin position="331"/>
        <end position="341"/>
    </location>
</feature>
<feature type="compositionally biased region" description="Basic and acidic residues" evidence="5">
    <location>
        <begin position="576"/>
        <end position="586"/>
    </location>
</feature>
<evidence type="ECO:0000259" key="7">
    <source>
        <dbReference type="PROSITE" id="PS50157"/>
    </source>
</evidence>
<dbReference type="SMART" id="SM00184">
    <property type="entry name" value="RING"/>
    <property type="match status" value="1"/>
</dbReference>
<feature type="domain" description="C2H2-type" evidence="7">
    <location>
        <begin position="212"/>
        <end position="235"/>
    </location>
</feature>
<feature type="compositionally biased region" description="Polar residues" evidence="5">
    <location>
        <begin position="400"/>
        <end position="409"/>
    </location>
</feature>
<feature type="compositionally biased region" description="Low complexity" evidence="5">
    <location>
        <begin position="677"/>
        <end position="692"/>
    </location>
</feature>
<dbReference type="SMART" id="SM00355">
    <property type="entry name" value="ZnF_C2H2"/>
    <property type="match status" value="4"/>
</dbReference>
<evidence type="ECO:0000256" key="4">
    <source>
        <dbReference type="PROSITE-ProRule" id="PRU00042"/>
    </source>
</evidence>
<dbReference type="InParanoid" id="A0A0G4ER19"/>
<feature type="compositionally biased region" description="Low complexity" evidence="5">
    <location>
        <begin position="837"/>
        <end position="853"/>
    </location>
</feature>
<dbReference type="GO" id="GO:0043022">
    <property type="term" value="F:ribosome binding"/>
    <property type="evidence" value="ECO:0007669"/>
    <property type="project" value="TreeGrafter"/>
</dbReference>
<dbReference type="PROSITE" id="PS00028">
    <property type="entry name" value="ZINC_FINGER_C2H2_1"/>
    <property type="match status" value="1"/>
</dbReference>
<evidence type="ECO:0000256" key="1">
    <source>
        <dbReference type="ARBA" id="ARBA00022723"/>
    </source>
</evidence>
<dbReference type="InterPro" id="IPR001841">
    <property type="entry name" value="Znf_RING"/>
</dbReference>
<feature type="region of interest" description="Disordered" evidence="5">
    <location>
        <begin position="635"/>
        <end position="708"/>
    </location>
</feature>
<dbReference type="PANTHER" id="PTHR22938">
    <property type="entry name" value="ZINC FINGER PROTEIN 598"/>
    <property type="match status" value="1"/>
</dbReference>
<feature type="region of interest" description="Disordered" evidence="5">
    <location>
        <begin position="836"/>
        <end position="904"/>
    </location>
</feature>
<dbReference type="PANTHER" id="PTHR22938:SF0">
    <property type="entry name" value="E3 UBIQUITIN-PROTEIN LIGASE ZNF598"/>
    <property type="match status" value="1"/>
</dbReference>
<dbReference type="STRING" id="1169540.A0A0G4ER19"/>
<dbReference type="OrthoDB" id="3838338at2759"/>
<gene>
    <name evidence="8" type="ORF">Vbra_8013</name>
</gene>
<keyword evidence="2 4" id="KW-0863">Zinc-finger</keyword>
<dbReference type="Pfam" id="PF13920">
    <property type="entry name" value="zf-C3HC4_3"/>
    <property type="match status" value="1"/>
</dbReference>
<evidence type="ECO:0000256" key="2">
    <source>
        <dbReference type="ARBA" id="ARBA00022771"/>
    </source>
</evidence>
<dbReference type="InterPro" id="IPR013087">
    <property type="entry name" value="Znf_C2H2_type"/>
</dbReference>
<dbReference type="GO" id="GO:0072344">
    <property type="term" value="P:rescue of stalled ribosome"/>
    <property type="evidence" value="ECO:0007669"/>
    <property type="project" value="InterPro"/>
</dbReference>
<keyword evidence="3" id="KW-0862">Zinc</keyword>
<dbReference type="PROSITE" id="PS00518">
    <property type="entry name" value="ZF_RING_1"/>
    <property type="match status" value="1"/>
</dbReference>
<dbReference type="GO" id="GO:0061630">
    <property type="term" value="F:ubiquitin protein ligase activity"/>
    <property type="evidence" value="ECO:0007669"/>
    <property type="project" value="InterPro"/>
</dbReference>
<feature type="compositionally biased region" description="Basic and acidic residues" evidence="5">
    <location>
        <begin position="548"/>
        <end position="559"/>
    </location>
</feature>
<dbReference type="PROSITE" id="PS50089">
    <property type="entry name" value="ZF_RING_2"/>
    <property type="match status" value="1"/>
</dbReference>
<evidence type="ECO:0000313" key="8">
    <source>
        <dbReference type="EMBL" id="CEL99705.1"/>
    </source>
</evidence>
<accession>A0A0G4ER19</accession>
<dbReference type="AlphaFoldDB" id="A0A0G4ER19"/>
<feature type="domain" description="RING-type" evidence="6">
    <location>
        <begin position="38"/>
        <end position="78"/>
    </location>
</feature>
<dbReference type="SUPFAM" id="SSF57850">
    <property type="entry name" value="RING/U-box"/>
    <property type="match status" value="1"/>
</dbReference>
<dbReference type="InterPro" id="IPR013083">
    <property type="entry name" value="Znf_RING/FYVE/PHD"/>
</dbReference>
<evidence type="ECO:0000313" key="9">
    <source>
        <dbReference type="Proteomes" id="UP000041254"/>
    </source>
</evidence>
<dbReference type="InterPro" id="IPR044288">
    <property type="entry name" value="ZNF598/HEL2"/>
</dbReference>
<dbReference type="Gene3D" id="3.30.40.10">
    <property type="entry name" value="Zinc/RING finger domain, C3HC4 (zinc finger)"/>
    <property type="match status" value="1"/>
</dbReference>
<dbReference type="Proteomes" id="UP000041254">
    <property type="component" value="Unassembled WGS sequence"/>
</dbReference>
<keyword evidence="1" id="KW-0479">Metal-binding</keyword>
<dbReference type="PROSITE" id="PS50157">
    <property type="entry name" value="ZINC_FINGER_C2H2_2"/>
    <property type="match status" value="1"/>
</dbReference>
<sequence length="937" mass="102982">MPSPDESSDIICFTDTLRRLTMPKEEYCSHDHLHAFRCEICYDYAIGRVLVGCRHVMCWLCALRLRVKQGQTVCPVCREDQPTAIGVDVNDHRTFDELKGRLRGIRPVGGVRGIYFLSPSLQSLAEDLLSYKCWYPQCLAKNKVFESMQGLSRHLSDVHQRSPCLVCVQGQPSLFLIEQPLYTKKALDEHMSRYEEGEARGTDGRPPIPPHPTCRFCREAFYSAEELQQHMRENHEHCPFCPSQPTQWFRDYASLFRHFETAHYVCRDPVCLESRHVAFRTQAELQIHRAEVHGDGRKKKIRLDVPLNYVSYRDEVQMGARSGYLGDLGQQRGGRGGGGRGRGGRGRRERAQPDMISMSPDGPLSPANDRPSSSSAAPPAPAQPPSAPSQPSVLPPHLTPSVTPPSQQEVSLKEVVERLDGKLDLPEVLPKDDYNEANRRFREEMQAFLGQAAFQTFLGHAKAFQRSLPDDHQAADTFVRQATELFLVDVSKGVDLLTSLVTLLPNRGKRERLAASLKSLLDEQTRARTEEARNGVGPAPPSESDGSPTDRPRDDRSDSRPSPSPAAAAADDDDDHMATRERRERARRECGEIAALIKSADQEAYTFPSALRIVVMWLADRQRSTYRENHSLYYDTDADTQQQQQQEGGDGDGGGGEGRAWPGLPERRRQQKKKKGAAAAAAAASVRAAPSRDAPRPSDEVVATVRSKAQQGRKADCASLTRLSGDLAGLLPTQALERCESLAAQFFMSRQKEKDSTGSGPSTAHTGDPLTDWVERCVSVLTDMRFLGDDPLADSDALPPFRSLARLCVGLDVLFEYLTAAHQQYLATTDSAAFPELPSGQSAPPSSSLWSQSNRPRNAPAAGSRAEFPSLPVTQSSTQRGEHAAADGDVGGEDGGGRQGSVMESCGLGGLGLAGRVMDAKQGKKGKGGKKMVIKWG</sequence>
<evidence type="ECO:0008006" key="10">
    <source>
        <dbReference type="Google" id="ProtNLM"/>
    </source>
</evidence>
<proteinExistence type="predicted"/>
<keyword evidence="9" id="KW-1185">Reference proteome</keyword>
<name>A0A0G4ER19_VITBC</name>
<organism evidence="8 9">
    <name type="scientific">Vitrella brassicaformis (strain CCMP3155)</name>
    <dbReference type="NCBI Taxonomy" id="1169540"/>
    <lineage>
        <taxon>Eukaryota</taxon>
        <taxon>Sar</taxon>
        <taxon>Alveolata</taxon>
        <taxon>Colpodellida</taxon>
        <taxon>Vitrellaceae</taxon>
        <taxon>Vitrella</taxon>
    </lineage>
</organism>
<dbReference type="InterPro" id="IPR056437">
    <property type="entry name" value="Znf-C2H2_ZNF598/HEL2"/>
</dbReference>
<dbReference type="Pfam" id="PF23230">
    <property type="entry name" value="zf-C2H2_13"/>
    <property type="match status" value="1"/>
</dbReference>
<evidence type="ECO:0000256" key="3">
    <source>
        <dbReference type="ARBA" id="ARBA00022833"/>
    </source>
</evidence>
<dbReference type="VEuPathDB" id="CryptoDB:Vbra_8013"/>
<evidence type="ECO:0000259" key="6">
    <source>
        <dbReference type="PROSITE" id="PS50089"/>
    </source>
</evidence>
<dbReference type="EMBL" id="CDMY01000287">
    <property type="protein sequence ID" value="CEL99705.1"/>
    <property type="molecule type" value="Genomic_DNA"/>
</dbReference>
<dbReference type="GO" id="GO:0008270">
    <property type="term" value="F:zinc ion binding"/>
    <property type="evidence" value="ECO:0007669"/>
    <property type="project" value="UniProtKB-KW"/>
</dbReference>
<evidence type="ECO:0000256" key="5">
    <source>
        <dbReference type="SAM" id="MobiDB-lite"/>
    </source>
</evidence>
<feature type="region of interest" description="Disordered" evidence="5">
    <location>
        <begin position="323"/>
        <end position="409"/>
    </location>
</feature>
<feature type="compositionally biased region" description="Pro residues" evidence="5">
    <location>
        <begin position="378"/>
        <end position="398"/>
    </location>
</feature>
<protein>
    <recommendedName>
        <fullName evidence="10">RING-type E3 ubiquitin transferase</fullName>
    </recommendedName>
</protein>
<reference evidence="8 9" key="1">
    <citation type="submission" date="2014-11" db="EMBL/GenBank/DDBJ databases">
        <authorList>
            <person name="Zhu J."/>
            <person name="Qi W."/>
            <person name="Song R."/>
        </authorList>
    </citation>
    <scope>NUCLEOTIDE SEQUENCE [LARGE SCALE GENOMIC DNA]</scope>
</reference>
<dbReference type="InterPro" id="IPR017907">
    <property type="entry name" value="Znf_RING_CS"/>
</dbReference>